<proteinExistence type="predicted"/>
<protein>
    <recommendedName>
        <fullName evidence="3">BESS domain-containing protein</fullName>
    </recommendedName>
</protein>
<dbReference type="GO" id="GO:0003677">
    <property type="term" value="F:DNA binding"/>
    <property type="evidence" value="ECO:0007669"/>
    <property type="project" value="InterPro"/>
</dbReference>
<gene>
    <name evidence="1" type="ORF">MELIAE_LOCUS1808</name>
</gene>
<evidence type="ECO:0000313" key="1">
    <source>
        <dbReference type="EMBL" id="CAH0547921.1"/>
    </source>
</evidence>
<accession>A0A9P0FCG7</accession>
<evidence type="ECO:0000313" key="2">
    <source>
        <dbReference type="Proteomes" id="UP001154078"/>
    </source>
</evidence>
<dbReference type="OrthoDB" id="6772280at2759"/>
<organism evidence="1 2">
    <name type="scientific">Brassicogethes aeneus</name>
    <name type="common">Rape pollen beetle</name>
    <name type="synonym">Meligethes aeneus</name>
    <dbReference type="NCBI Taxonomy" id="1431903"/>
    <lineage>
        <taxon>Eukaryota</taxon>
        <taxon>Metazoa</taxon>
        <taxon>Ecdysozoa</taxon>
        <taxon>Arthropoda</taxon>
        <taxon>Hexapoda</taxon>
        <taxon>Insecta</taxon>
        <taxon>Pterygota</taxon>
        <taxon>Neoptera</taxon>
        <taxon>Endopterygota</taxon>
        <taxon>Coleoptera</taxon>
        <taxon>Polyphaga</taxon>
        <taxon>Cucujiformia</taxon>
        <taxon>Nitidulidae</taxon>
        <taxon>Meligethinae</taxon>
        <taxon>Brassicogethes</taxon>
    </lineage>
</organism>
<reference evidence="1" key="1">
    <citation type="submission" date="2021-12" db="EMBL/GenBank/DDBJ databases">
        <authorList>
            <person name="King R."/>
        </authorList>
    </citation>
    <scope>NUCLEOTIDE SEQUENCE</scope>
</reference>
<name>A0A9P0FCG7_BRAAE</name>
<sequence length="141" mass="16502">MQEENVPRCKHCFSKIFDEYRHHKCLKERIQPGAPHFYVVDDQNLVSVKHGAASWEGTTSFCESSTSSPSEPSYKAFHLDELHHELYSIEKDTKPKPDAVDGFLLMVEEAIRRLPYRRRCEAEIKILQILKYEETSVNLYK</sequence>
<evidence type="ECO:0008006" key="3">
    <source>
        <dbReference type="Google" id="ProtNLM"/>
    </source>
</evidence>
<dbReference type="Proteomes" id="UP001154078">
    <property type="component" value="Chromosome 1"/>
</dbReference>
<dbReference type="AlphaFoldDB" id="A0A9P0FCG7"/>
<keyword evidence="2" id="KW-1185">Reference proteome</keyword>
<dbReference type="EMBL" id="OV121132">
    <property type="protein sequence ID" value="CAH0547921.1"/>
    <property type="molecule type" value="Genomic_DNA"/>
</dbReference>